<dbReference type="RefSeq" id="WP_110853675.1">
    <property type="nucleotide sequence ID" value="NZ_QKLZ01000017.1"/>
</dbReference>
<sequence>MTVFEALADETRRRLLVQLADGALSAGDLAATEAASRPAISRHLKVLRQAGLLEVRQDGRRRIYTLRQAGLSPVRELLDRLEAVDEPTLAPPVPEGRLAALDLEVRRTVRENRAAESVHPSQRSSS</sequence>
<organism evidence="5 6">
    <name type="scientific">Georgenia satyanarayanai</name>
    <dbReference type="NCBI Taxonomy" id="860221"/>
    <lineage>
        <taxon>Bacteria</taxon>
        <taxon>Bacillati</taxon>
        <taxon>Actinomycetota</taxon>
        <taxon>Actinomycetes</taxon>
        <taxon>Micrococcales</taxon>
        <taxon>Bogoriellaceae</taxon>
        <taxon>Georgenia</taxon>
    </lineage>
</organism>
<evidence type="ECO:0000313" key="5">
    <source>
        <dbReference type="EMBL" id="SSA46436.1"/>
    </source>
</evidence>
<proteinExistence type="predicted"/>
<evidence type="ECO:0000256" key="2">
    <source>
        <dbReference type="ARBA" id="ARBA00023125"/>
    </source>
</evidence>
<dbReference type="InterPro" id="IPR036390">
    <property type="entry name" value="WH_DNA-bd_sf"/>
</dbReference>
<dbReference type="InterPro" id="IPR001845">
    <property type="entry name" value="HTH_ArsR_DNA-bd_dom"/>
</dbReference>
<reference evidence="5 6" key="1">
    <citation type="submission" date="2016-10" db="EMBL/GenBank/DDBJ databases">
        <authorList>
            <person name="Cai Z."/>
        </authorList>
    </citation>
    <scope>NUCLEOTIDE SEQUENCE [LARGE SCALE GENOMIC DNA]</scope>
    <source>
        <strain evidence="5 6">CGMCC 1.10826</strain>
    </source>
</reference>
<dbReference type="InterPro" id="IPR011991">
    <property type="entry name" value="ArsR-like_HTH"/>
</dbReference>
<dbReference type="GO" id="GO:0003677">
    <property type="term" value="F:DNA binding"/>
    <property type="evidence" value="ECO:0007669"/>
    <property type="project" value="UniProtKB-KW"/>
</dbReference>
<name>A0A2Y9AQV7_9MICO</name>
<dbReference type="InterPro" id="IPR036388">
    <property type="entry name" value="WH-like_DNA-bd_sf"/>
</dbReference>
<evidence type="ECO:0000259" key="4">
    <source>
        <dbReference type="PROSITE" id="PS50987"/>
    </source>
</evidence>
<dbReference type="NCBIfam" id="NF033788">
    <property type="entry name" value="HTH_metalloreg"/>
    <property type="match status" value="1"/>
</dbReference>
<dbReference type="EMBL" id="UETB01000017">
    <property type="protein sequence ID" value="SSA46436.1"/>
    <property type="molecule type" value="Genomic_DNA"/>
</dbReference>
<keyword evidence="2" id="KW-0238">DNA-binding</keyword>
<gene>
    <name evidence="5" type="ORF">SAMN05216184_11758</name>
</gene>
<dbReference type="CDD" id="cd00090">
    <property type="entry name" value="HTH_ARSR"/>
    <property type="match status" value="1"/>
</dbReference>
<accession>A0A2Y9AQV7</accession>
<keyword evidence="1" id="KW-0805">Transcription regulation</keyword>
<dbReference type="Proteomes" id="UP000250222">
    <property type="component" value="Unassembled WGS sequence"/>
</dbReference>
<dbReference type="Gene3D" id="1.10.10.10">
    <property type="entry name" value="Winged helix-like DNA-binding domain superfamily/Winged helix DNA-binding domain"/>
    <property type="match status" value="1"/>
</dbReference>
<dbReference type="PRINTS" id="PR00778">
    <property type="entry name" value="HTHARSR"/>
</dbReference>
<protein>
    <submittedName>
        <fullName evidence="5">Transcriptional regulator, ArsR family</fullName>
    </submittedName>
</protein>
<dbReference type="AlphaFoldDB" id="A0A2Y9AQV7"/>
<dbReference type="SUPFAM" id="SSF46785">
    <property type="entry name" value="Winged helix' DNA-binding domain"/>
    <property type="match status" value="1"/>
</dbReference>
<dbReference type="GO" id="GO:0003700">
    <property type="term" value="F:DNA-binding transcription factor activity"/>
    <property type="evidence" value="ECO:0007669"/>
    <property type="project" value="InterPro"/>
</dbReference>
<dbReference type="PROSITE" id="PS50987">
    <property type="entry name" value="HTH_ARSR_2"/>
    <property type="match status" value="1"/>
</dbReference>
<dbReference type="PANTHER" id="PTHR33154">
    <property type="entry name" value="TRANSCRIPTIONAL REGULATOR, ARSR FAMILY"/>
    <property type="match status" value="1"/>
</dbReference>
<dbReference type="SMART" id="SM00418">
    <property type="entry name" value="HTH_ARSR"/>
    <property type="match status" value="1"/>
</dbReference>
<evidence type="ECO:0000256" key="3">
    <source>
        <dbReference type="ARBA" id="ARBA00023163"/>
    </source>
</evidence>
<evidence type="ECO:0000256" key="1">
    <source>
        <dbReference type="ARBA" id="ARBA00023015"/>
    </source>
</evidence>
<dbReference type="InterPro" id="IPR051081">
    <property type="entry name" value="HTH_MetalResp_TranReg"/>
</dbReference>
<keyword evidence="3" id="KW-0804">Transcription</keyword>
<dbReference type="PANTHER" id="PTHR33154:SF33">
    <property type="entry name" value="TRANSCRIPTIONAL REPRESSOR SDPR"/>
    <property type="match status" value="1"/>
</dbReference>
<evidence type="ECO:0000313" key="6">
    <source>
        <dbReference type="Proteomes" id="UP000250222"/>
    </source>
</evidence>
<keyword evidence="6" id="KW-1185">Reference proteome</keyword>
<feature type="domain" description="HTH arsR-type" evidence="4">
    <location>
        <begin position="1"/>
        <end position="85"/>
    </location>
</feature>
<dbReference type="OrthoDB" id="9806976at2"/>
<dbReference type="Pfam" id="PF12840">
    <property type="entry name" value="HTH_20"/>
    <property type="match status" value="1"/>
</dbReference>